<keyword evidence="2" id="KW-1185">Reference proteome</keyword>
<reference evidence="1 2" key="2">
    <citation type="journal article" date="2011" name="Stand. Genomic Sci.">
        <title>Complete genome sequence of Paludibacter propionicigenes type strain (WB4).</title>
        <authorList>
            <person name="Gronow S."/>
            <person name="Munk C."/>
            <person name="Lapidus A."/>
            <person name="Nolan M."/>
            <person name="Lucas S."/>
            <person name="Hammon N."/>
            <person name="Deshpande S."/>
            <person name="Cheng J.F."/>
            <person name="Tapia R."/>
            <person name="Han C."/>
            <person name="Goodwin L."/>
            <person name="Pitluck S."/>
            <person name="Liolios K."/>
            <person name="Ivanova N."/>
            <person name="Mavromatis K."/>
            <person name="Mikhailova N."/>
            <person name="Pati A."/>
            <person name="Chen A."/>
            <person name="Palaniappan K."/>
            <person name="Land M."/>
            <person name="Hauser L."/>
            <person name="Chang Y.J."/>
            <person name="Jeffries C.D."/>
            <person name="Brambilla E."/>
            <person name="Rohde M."/>
            <person name="Goker M."/>
            <person name="Detter J.C."/>
            <person name="Woyke T."/>
            <person name="Bristow J."/>
            <person name="Eisen J.A."/>
            <person name="Markowitz V."/>
            <person name="Hugenholtz P."/>
            <person name="Kyrpides N.C."/>
            <person name="Klenk H.P."/>
        </authorList>
    </citation>
    <scope>NUCLEOTIDE SEQUENCE [LARGE SCALE GENOMIC DNA]</scope>
    <source>
        <strain evidence="2">DSM 17365 / JCM 13257 / WB4</strain>
    </source>
</reference>
<dbReference type="PANTHER" id="PTHR41291">
    <property type="entry name" value="DNA ALKYLATION REPAIR PROTEIN"/>
    <property type="match status" value="1"/>
</dbReference>
<evidence type="ECO:0008006" key="3">
    <source>
        <dbReference type="Google" id="ProtNLM"/>
    </source>
</evidence>
<dbReference type="InterPro" id="IPR014825">
    <property type="entry name" value="DNA_alkylation"/>
</dbReference>
<organism evidence="1 2">
    <name type="scientific">Paludibacter propionicigenes (strain DSM 17365 / JCM 13257 / WB4)</name>
    <dbReference type="NCBI Taxonomy" id="694427"/>
    <lineage>
        <taxon>Bacteria</taxon>
        <taxon>Pseudomonadati</taxon>
        <taxon>Bacteroidota</taxon>
        <taxon>Bacteroidia</taxon>
        <taxon>Bacteroidales</taxon>
        <taxon>Paludibacteraceae</taxon>
        <taxon>Paludibacter</taxon>
    </lineage>
</organism>
<dbReference type="PANTHER" id="PTHR41291:SF1">
    <property type="entry name" value="DNA ALKYLATION REPAIR PROTEIN"/>
    <property type="match status" value="1"/>
</dbReference>
<reference key="1">
    <citation type="submission" date="2010-11" db="EMBL/GenBank/DDBJ databases">
        <title>The complete genome of Paludibacter propionicigenes DSM 17365.</title>
        <authorList>
            <consortium name="US DOE Joint Genome Institute (JGI-PGF)"/>
            <person name="Lucas S."/>
            <person name="Copeland A."/>
            <person name="Lapidus A."/>
            <person name="Bruce D."/>
            <person name="Goodwin L."/>
            <person name="Pitluck S."/>
            <person name="Kyrpides N."/>
            <person name="Mavromatis K."/>
            <person name="Ivanova N."/>
            <person name="Munk A.C."/>
            <person name="Brettin T."/>
            <person name="Detter J.C."/>
            <person name="Han C."/>
            <person name="Tapia R."/>
            <person name="Land M."/>
            <person name="Hauser L."/>
            <person name="Markowitz V."/>
            <person name="Cheng J.-F."/>
            <person name="Hugenholtz P."/>
            <person name="Woyke T."/>
            <person name="Wu D."/>
            <person name="Gronow S."/>
            <person name="Wellnitz S."/>
            <person name="Brambilla E."/>
            <person name="Klenk H.-P."/>
            <person name="Eisen J.A."/>
        </authorList>
    </citation>
    <scope>NUCLEOTIDE SEQUENCE</scope>
    <source>
        <strain>WB4</strain>
    </source>
</reference>
<protein>
    <recommendedName>
        <fullName evidence="3">DNA alkylation repair enzyme</fullName>
    </recommendedName>
</protein>
<dbReference type="Gene3D" id="1.25.10.90">
    <property type="match status" value="1"/>
</dbReference>
<name>E4T2E6_PALPW</name>
<dbReference type="OrthoDB" id="1117222at2"/>
<dbReference type="EMBL" id="CP002345">
    <property type="protein sequence ID" value="ADQ78890.1"/>
    <property type="molecule type" value="Genomic_DNA"/>
</dbReference>
<dbReference type="Proteomes" id="UP000008718">
    <property type="component" value="Chromosome"/>
</dbReference>
<dbReference type="eggNOG" id="COG4912">
    <property type="taxonomic scope" value="Bacteria"/>
</dbReference>
<dbReference type="KEGG" id="ppn:Palpr_0734"/>
<dbReference type="Pfam" id="PF08713">
    <property type="entry name" value="DNA_alkylation"/>
    <property type="match status" value="1"/>
</dbReference>
<accession>E4T2E6</accession>
<dbReference type="SUPFAM" id="SSF48371">
    <property type="entry name" value="ARM repeat"/>
    <property type="match status" value="1"/>
</dbReference>
<dbReference type="CDD" id="cd06561">
    <property type="entry name" value="AlkD_like"/>
    <property type="match status" value="1"/>
</dbReference>
<evidence type="ECO:0000313" key="1">
    <source>
        <dbReference type="EMBL" id="ADQ78890.1"/>
    </source>
</evidence>
<evidence type="ECO:0000313" key="2">
    <source>
        <dbReference type="Proteomes" id="UP000008718"/>
    </source>
</evidence>
<dbReference type="InterPro" id="IPR016024">
    <property type="entry name" value="ARM-type_fold"/>
</dbReference>
<dbReference type="HOGENOM" id="CLU_061369_1_0_10"/>
<gene>
    <name evidence="1" type="ordered locus">Palpr_0734</name>
</gene>
<proteinExistence type="predicted"/>
<dbReference type="STRING" id="694427.Palpr_0734"/>
<sequence>MKSTVNEILDELKLLVTADHYAKLSHFGINATKAYGVKIPLLRQFAKKIGKNHELALALWDTDVHEARLLASMIELPELITDNQFDSWVNDFDSWDMCDQCCGLLGDSPLALQKVDDYSVRTEEFVKRTAFVLMCQYAVHHKKMEDDQFCYFLKIIEREAWDERNFVRKAVNWALRQIGKRNEFLRLKAIESAEAILNQNSKSARWIATDALRELRSQKVIDYIEKHRK</sequence>
<dbReference type="AlphaFoldDB" id="E4T2E6"/>